<proteinExistence type="predicted"/>
<sequence length="238" mass="26924">MGFKYLNKDHDIFDGDDGEDVYANEEQLQSRLEYFEAQLAGLSEGSPVEDRIKNLLEIGRIQVERYKGSDAWEKAFTAFNLAQEDELWELAVEACDVMFLSEGPDALVALGHALWLGITFPIDPEITVAMLQHLVEESPEEADTRAVAAAAAHYVTSMRCGEDDDLTFFTSQMLASVADKHSHITDQSTFDVWHRTLELDKPEVFLKKLSGAVDQLVDDKWWIDRDTIRAKLEAENTH</sequence>
<name>A0A1W1DDX1_9ZZZZ</name>
<gene>
    <name evidence="1" type="ORF">MNB_SUP05-11-463</name>
</gene>
<dbReference type="AlphaFoldDB" id="A0A1W1DDX1"/>
<organism evidence="1">
    <name type="scientific">hydrothermal vent metagenome</name>
    <dbReference type="NCBI Taxonomy" id="652676"/>
    <lineage>
        <taxon>unclassified sequences</taxon>
        <taxon>metagenomes</taxon>
        <taxon>ecological metagenomes</taxon>
    </lineage>
</organism>
<protein>
    <submittedName>
        <fullName evidence="1">Uncharacterized protein</fullName>
    </submittedName>
</protein>
<reference evidence="1" key="1">
    <citation type="submission" date="2016-10" db="EMBL/GenBank/DDBJ databases">
        <authorList>
            <person name="de Groot N.N."/>
        </authorList>
    </citation>
    <scope>NUCLEOTIDE SEQUENCE</scope>
</reference>
<accession>A0A1W1DDX1</accession>
<evidence type="ECO:0000313" key="1">
    <source>
        <dbReference type="EMBL" id="SFV79371.1"/>
    </source>
</evidence>
<dbReference type="EMBL" id="FPHS01000194">
    <property type="protein sequence ID" value="SFV79371.1"/>
    <property type="molecule type" value="Genomic_DNA"/>
</dbReference>